<comment type="cofactor">
    <cofactor evidence="1">
        <name>L-ascorbate</name>
        <dbReference type="ChEBI" id="CHEBI:38290"/>
    </cofactor>
</comment>
<comment type="function">
    <text evidence="2">Catalyzes the post-translational formation of 4-hydroxyproline in -Xaa-Pro-Gly- sequences in collagens and other proteins.</text>
</comment>
<dbReference type="Pfam" id="PF13640">
    <property type="entry name" value="2OG-FeII_Oxy_3"/>
    <property type="match status" value="2"/>
</dbReference>
<evidence type="ECO:0000256" key="3">
    <source>
        <dbReference type="ARBA" id="ARBA00004319"/>
    </source>
</evidence>
<gene>
    <name evidence="13" type="ORF">AFUS01_LOCUS20561</name>
</gene>
<evidence type="ECO:0000256" key="5">
    <source>
        <dbReference type="ARBA" id="ARBA00012269"/>
    </source>
</evidence>
<dbReference type="EC" id="1.14.11.2" evidence="5"/>
<dbReference type="PROSITE" id="PS51471">
    <property type="entry name" value="FE2OG_OXY"/>
    <property type="match status" value="1"/>
</dbReference>
<evidence type="ECO:0000256" key="1">
    <source>
        <dbReference type="ARBA" id="ARBA00001961"/>
    </source>
</evidence>
<evidence type="ECO:0000256" key="11">
    <source>
        <dbReference type="SAM" id="Phobius"/>
    </source>
</evidence>
<dbReference type="PANTHER" id="PTHR10869:SF244">
    <property type="entry name" value="PROLYL 4-HYDROXYLASE SUBUNIT ALPHA-2"/>
    <property type="match status" value="1"/>
</dbReference>
<evidence type="ECO:0000256" key="4">
    <source>
        <dbReference type="ARBA" id="ARBA00006511"/>
    </source>
</evidence>
<dbReference type="PANTHER" id="PTHR10869">
    <property type="entry name" value="PROLYL 4-HYDROXYLASE ALPHA SUBUNIT"/>
    <property type="match status" value="1"/>
</dbReference>
<evidence type="ECO:0000259" key="12">
    <source>
        <dbReference type="PROSITE" id="PS51471"/>
    </source>
</evidence>
<keyword evidence="8" id="KW-0223">Dioxygenase</keyword>
<dbReference type="GO" id="GO:0005788">
    <property type="term" value="C:endoplasmic reticulum lumen"/>
    <property type="evidence" value="ECO:0007669"/>
    <property type="project" value="UniProtKB-SubCell"/>
</dbReference>
<feature type="transmembrane region" description="Helical" evidence="11">
    <location>
        <begin position="442"/>
        <end position="464"/>
    </location>
</feature>
<dbReference type="InterPro" id="IPR005123">
    <property type="entry name" value="Oxoglu/Fe-dep_dioxygenase_dom"/>
</dbReference>
<keyword evidence="10" id="KW-0408">Iron</keyword>
<dbReference type="OrthoDB" id="420380at2759"/>
<keyword evidence="14" id="KW-1185">Reference proteome</keyword>
<dbReference type="AlphaFoldDB" id="A0A8J2PA71"/>
<organism evidence="13 14">
    <name type="scientific">Allacma fusca</name>
    <dbReference type="NCBI Taxonomy" id="39272"/>
    <lineage>
        <taxon>Eukaryota</taxon>
        <taxon>Metazoa</taxon>
        <taxon>Ecdysozoa</taxon>
        <taxon>Arthropoda</taxon>
        <taxon>Hexapoda</taxon>
        <taxon>Collembola</taxon>
        <taxon>Symphypleona</taxon>
        <taxon>Sminthuridae</taxon>
        <taxon>Allacma</taxon>
    </lineage>
</organism>
<evidence type="ECO:0000256" key="9">
    <source>
        <dbReference type="ARBA" id="ARBA00023002"/>
    </source>
</evidence>
<evidence type="ECO:0000256" key="6">
    <source>
        <dbReference type="ARBA" id="ARBA00022723"/>
    </source>
</evidence>
<evidence type="ECO:0000256" key="10">
    <source>
        <dbReference type="ARBA" id="ARBA00023004"/>
    </source>
</evidence>
<dbReference type="GO" id="GO:0005506">
    <property type="term" value="F:iron ion binding"/>
    <property type="evidence" value="ECO:0007669"/>
    <property type="project" value="InterPro"/>
</dbReference>
<keyword evidence="11" id="KW-0812">Transmembrane</keyword>
<comment type="subcellular location">
    <subcellularLocation>
        <location evidence="3">Endoplasmic reticulum lumen</location>
    </subcellularLocation>
</comment>
<feature type="domain" description="Fe2OG dioxygenase" evidence="12">
    <location>
        <begin position="247"/>
        <end position="349"/>
    </location>
</feature>
<keyword evidence="9" id="KW-0560">Oxidoreductase</keyword>
<evidence type="ECO:0000256" key="7">
    <source>
        <dbReference type="ARBA" id="ARBA00022896"/>
    </source>
</evidence>
<dbReference type="SMART" id="SM00702">
    <property type="entry name" value="P4Hc"/>
    <property type="match status" value="2"/>
</dbReference>
<dbReference type="EMBL" id="CAJVCH010223410">
    <property type="protein sequence ID" value="CAG7732017.1"/>
    <property type="molecule type" value="Genomic_DNA"/>
</dbReference>
<dbReference type="Proteomes" id="UP000708208">
    <property type="component" value="Unassembled WGS sequence"/>
</dbReference>
<dbReference type="InterPro" id="IPR013547">
    <property type="entry name" value="P4H_N"/>
</dbReference>
<proteinExistence type="inferred from homology"/>
<dbReference type="Pfam" id="PF08336">
    <property type="entry name" value="P4Ha_N"/>
    <property type="match status" value="1"/>
</dbReference>
<keyword evidence="7" id="KW-0847">Vitamin C</keyword>
<protein>
    <recommendedName>
        <fullName evidence="5">procollagen-proline 4-dioxygenase</fullName>
        <ecNumber evidence="5">1.14.11.2</ecNumber>
    </recommendedName>
</protein>
<comment type="similarity">
    <text evidence="4">Belongs to the P4HA family.</text>
</comment>
<keyword evidence="11" id="KW-0472">Membrane</keyword>
<dbReference type="GO" id="GO:0031418">
    <property type="term" value="F:L-ascorbic acid binding"/>
    <property type="evidence" value="ECO:0007669"/>
    <property type="project" value="UniProtKB-KW"/>
</dbReference>
<comment type="caution">
    <text evidence="13">The sequence shown here is derived from an EMBL/GenBank/DDBJ whole genome shotgun (WGS) entry which is preliminary data.</text>
</comment>
<evidence type="ECO:0000256" key="8">
    <source>
        <dbReference type="ARBA" id="ARBA00022964"/>
    </source>
</evidence>
<sequence>MSNPEFNLPPPFYAQSISALKSLAQEDHKIARTLTQTYLTSDEINVNDDFKNLLESHYKLIKLTEDLQPEPISSFWKKGWPQFMDLYDAIDGILRLHEMYNLDTELFASGWISGENTTFTLRSVHCYEIGIWACKTEKFVQAIKWLTLAKEMALRDKGSSLVFIEYLLLISIEIHQERARRFSNPKYELCKGTRNEIYDKLNYWDLCSGKSFQSERKKSYLFCCENCTNIARKIEHITGLHAINLSSAEALQIASYSFGGHFFPHYDEGSNVKESETRRIATFMIYLNDVEVGGVTAFTYLGLSIKPVKGSALLWHNLQFDGEPDPFTRHGACPVLLGQKWVANKWILSGDQFLKRQCRKQGQRYQIAVNKKYLPVPRDFVAHNREDEDWRRSGDQLSKQKCTVRLSDFISYGIPVPNMNFQERLKNLAISKYRPGEIVCELFLWFLPVLGLLLMLTGLFISVVKLKKIPGAGYIFFCTGGLDSNNKHPKFDKTDNNEVHISQGTVTTSCNGPLIYNYLMDVYETTGFANLKDGILNVETQAYKNPICSYRILKRVKFRLQDLVTCKLFRQIFGFIARQILYYFWQVDWPQLDDLESAIDGILKLQETYDLNTEKFAHGELSGQNRNCTFTSLDCYEMSFLAIKDGKFAVAIEWLEVARENALTDLQTSIVWIEFLLWNSIEAHNIQTEEDFVFGTNLSFCTTKIEYNSKESKSARRYANFKGTKETALEEFQYHALCSGKNFQNEKEKSMLFCWSDTRPHNDESKWRSYEGHRIATFMFYLNNVEAGGHTAFPFLGFAAKPVAGSGIFWYNLYSDGETDQLTMHGACPVLYGEKWIATKWIWIGDQFRLRKCHLEPSQRHPVPVNDKILPTISTVLNERRGANRYRTSEEELLKQKCILCMDEG</sequence>
<dbReference type="InterPro" id="IPR006620">
    <property type="entry name" value="Pro_4_hyd_alph"/>
</dbReference>
<keyword evidence="11" id="KW-1133">Transmembrane helix</keyword>
<evidence type="ECO:0000313" key="14">
    <source>
        <dbReference type="Proteomes" id="UP000708208"/>
    </source>
</evidence>
<evidence type="ECO:0000256" key="2">
    <source>
        <dbReference type="ARBA" id="ARBA00002035"/>
    </source>
</evidence>
<name>A0A8J2PA71_9HEXA</name>
<dbReference type="InterPro" id="IPR045054">
    <property type="entry name" value="P4HA-like"/>
</dbReference>
<dbReference type="GO" id="GO:0004656">
    <property type="term" value="F:procollagen-proline 4-dioxygenase activity"/>
    <property type="evidence" value="ECO:0007669"/>
    <property type="project" value="UniProtKB-EC"/>
</dbReference>
<dbReference type="InterPro" id="IPR044862">
    <property type="entry name" value="Pro_4_hyd_alph_FE2OG_OXY"/>
</dbReference>
<keyword evidence="6" id="KW-0479">Metal-binding</keyword>
<reference evidence="13" key="1">
    <citation type="submission" date="2021-06" db="EMBL/GenBank/DDBJ databases">
        <authorList>
            <person name="Hodson N. C."/>
            <person name="Mongue J. A."/>
            <person name="Jaron S. K."/>
        </authorList>
    </citation>
    <scope>NUCLEOTIDE SEQUENCE</scope>
</reference>
<evidence type="ECO:0000313" key="13">
    <source>
        <dbReference type="EMBL" id="CAG7732017.1"/>
    </source>
</evidence>
<accession>A0A8J2PA71</accession>